<proteinExistence type="predicted"/>
<evidence type="ECO:0008006" key="4">
    <source>
        <dbReference type="Google" id="ProtNLM"/>
    </source>
</evidence>
<reference evidence="3" key="1">
    <citation type="submission" date="2019-12" db="EMBL/GenBank/DDBJ databases">
        <authorList>
            <person name="Cremers G."/>
        </authorList>
    </citation>
    <scope>NUCLEOTIDE SEQUENCE</scope>
    <source>
        <strain evidence="3">Vvax</strain>
    </source>
</reference>
<sequence>MSAPMTWTLRAGAALMAAGCGLAAAQPATTAPITLEGTGPYHRLTLPIALYGRAAYADLRDLRVRNAAGHPVPYAWLRNEAAAPKTASRDVPIFALPGIAASAAPGDTALAFSVRPDGSLKLESKAAEARGSDDAPQWLIDVSQVKGSLLQARFEIAPAARGLFAFRLEASDDLRQWRPVSGEEQLVRLAHGGQTIERLAVELDHVRARFLRLRWSDPKNGAVLTRVGIDSVQEVEPVAPIEWSVALRPERCGTDHCDYLLPHGVPVQGLRIDLADVNTLAQVAVSGLSDPAVAAAPQPVIVPRNPLYALRHPQRRPVQQAAGPDETPLVDAVVYRLAQAGGEARSPVLALDGAVHPRLRLRTAGPVSMLGATPPTIAVAVVPRTLVFLAQGEAPFSLAWRAAPARDAVEGSEPGAPLALSTLIPGYAADKPVVAGNASVALPAATAVNATVAAAVQPPVPAQEPSRKWWLWGALGGGLLLLAGMAWSLFASLRKDAQRP</sequence>
<accession>A0A679J197</accession>
<dbReference type="RefSeq" id="WP_339089844.1">
    <property type="nucleotide sequence ID" value="NZ_LR743507.1"/>
</dbReference>
<evidence type="ECO:0000256" key="2">
    <source>
        <dbReference type="SAM" id="SignalP"/>
    </source>
</evidence>
<keyword evidence="2" id="KW-0732">Signal</keyword>
<dbReference type="EMBL" id="LR743507">
    <property type="protein sequence ID" value="CAA2103255.1"/>
    <property type="molecule type" value="Genomic_DNA"/>
</dbReference>
<keyword evidence="1" id="KW-0472">Membrane</keyword>
<feature type="signal peptide" evidence="2">
    <location>
        <begin position="1"/>
        <end position="25"/>
    </location>
</feature>
<dbReference type="Pfam" id="PF13163">
    <property type="entry name" value="DUF3999"/>
    <property type="match status" value="1"/>
</dbReference>
<evidence type="ECO:0000256" key="1">
    <source>
        <dbReference type="SAM" id="Phobius"/>
    </source>
</evidence>
<evidence type="ECO:0000313" key="3">
    <source>
        <dbReference type="EMBL" id="CAA2103255.1"/>
    </source>
</evidence>
<keyword evidence="1" id="KW-1133">Transmembrane helix</keyword>
<feature type="chain" id="PRO_5025544096" description="DUF3999 domain-containing protein" evidence="2">
    <location>
        <begin position="26"/>
        <end position="500"/>
    </location>
</feature>
<keyword evidence="1" id="KW-0812">Transmembrane</keyword>
<feature type="transmembrane region" description="Helical" evidence="1">
    <location>
        <begin position="469"/>
        <end position="490"/>
    </location>
</feature>
<gene>
    <name evidence="3" type="ORF">VVAX_02169</name>
</gene>
<name>A0A679J197_VARPD</name>
<dbReference type="InterPro" id="IPR025060">
    <property type="entry name" value="DUF3999"/>
</dbReference>
<dbReference type="AlphaFoldDB" id="A0A679J197"/>
<organism evidence="3">
    <name type="scientific">Variovorax paradoxus</name>
    <dbReference type="NCBI Taxonomy" id="34073"/>
    <lineage>
        <taxon>Bacteria</taxon>
        <taxon>Pseudomonadati</taxon>
        <taxon>Pseudomonadota</taxon>
        <taxon>Betaproteobacteria</taxon>
        <taxon>Burkholderiales</taxon>
        <taxon>Comamonadaceae</taxon>
        <taxon>Variovorax</taxon>
    </lineage>
</organism>
<protein>
    <recommendedName>
        <fullName evidence="4">DUF3999 domain-containing protein</fullName>
    </recommendedName>
</protein>